<accession>A0ABV7GYG1</accession>
<keyword evidence="2" id="KW-1185">Reference proteome</keyword>
<dbReference type="PANTHER" id="PTHR30050">
    <property type="entry name" value="CHROMOSOMAL REPLICATION INITIATOR PROTEIN DNAA"/>
    <property type="match status" value="1"/>
</dbReference>
<dbReference type="InterPro" id="IPR027417">
    <property type="entry name" value="P-loop_NTPase"/>
</dbReference>
<dbReference type="Gene3D" id="1.10.8.60">
    <property type="match status" value="1"/>
</dbReference>
<dbReference type="PANTHER" id="PTHR30050:SF5">
    <property type="entry name" value="DNAA REGULATORY INACTIVATOR HDA"/>
    <property type="match status" value="1"/>
</dbReference>
<dbReference type="RefSeq" id="WP_275634211.1">
    <property type="nucleotide sequence ID" value="NZ_JARGYD010000008.1"/>
</dbReference>
<evidence type="ECO:0000313" key="2">
    <source>
        <dbReference type="Proteomes" id="UP001595632"/>
    </source>
</evidence>
<name>A0ABV7GYG1_9RHOB</name>
<dbReference type="SUPFAM" id="SSF52540">
    <property type="entry name" value="P-loop containing nucleoside triphosphate hydrolases"/>
    <property type="match status" value="1"/>
</dbReference>
<sequence>MDEQYSFDLTRRPSLGRGDFFISPANATAVATVESWPDWPSAKLVLHGPEASGKTHLAHVWAAQTEATITDAADLSAADIPVLVTAPVVIEDADTLAGDDAAERALFHLHNLCLAEGRPLLLTAARPPLQWGLRLPDLASRMQATATAELQPPDDMLLTAVLVKQLIERQIDFAPDIVTYAIQRMERRFSAAADLAAALNRAAFSGRRKRLTKPLVRDVLDKLGQPGS</sequence>
<reference evidence="2" key="1">
    <citation type="journal article" date="2019" name="Int. J. Syst. Evol. Microbiol.">
        <title>The Global Catalogue of Microorganisms (GCM) 10K type strain sequencing project: providing services to taxonomists for standard genome sequencing and annotation.</title>
        <authorList>
            <consortium name="The Broad Institute Genomics Platform"/>
            <consortium name="The Broad Institute Genome Sequencing Center for Infectious Disease"/>
            <person name="Wu L."/>
            <person name="Ma J."/>
        </authorList>
    </citation>
    <scope>NUCLEOTIDE SEQUENCE [LARGE SCALE GENOMIC DNA]</scope>
    <source>
        <strain evidence="2">KCTC 52366</strain>
    </source>
</reference>
<dbReference type="Proteomes" id="UP001595632">
    <property type="component" value="Unassembled WGS sequence"/>
</dbReference>
<organism evidence="1 2">
    <name type="scientific">Psychromarinibacter halotolerans</name>
    <dbReference type="NCBI Taxonomy" id="1775175"/>
    <lineage>
        <taxon>Bacteria</taxon>
        <taxon>Pseudomonadati</taxon>
        <taxon>Pseudomonadota</taxon>
        <taxon>Alphaproteobacteria</taxon>
        <taxon>Rhodobacterales</taxon>
        <taxon>Paracoccaceae</taxon>
        <taxon>Psychromarinibacter</taxon>
    </lineage>
</organism>
<protein>
    <submittedName>
        <fullName evidence="1">DnaA ATPase domain-containing protein</fullName>
    </submittedName>
</protein>
<evidence type="ECO:0000313" key="1">
    <source>
        <dbReference type="EMBL" id="MFC3145010.1"/>
    </source>
</evidence>
<dbReference type="Gene3D" id="3.40.50.300">
    <property type="entry name" value="P-loop containing nucleotide triphosphate hydrolases"/>
    <property type="match status" value="1"/>
</dbReference>
<comment type="caution">
    <text evidence="1">The sequence shown here is derived from an EMBL/GenBank/DDBJ whole genome shotgun (WGS) entry which is preliminary data.</text>
</comment>
<dbReference type="EMBL" id="JBHRTB010000010">
    <property type="protein sequence ID" value="MFC3145010.1"/>
    <property type="molecule type" value="Genomic_DNA"/>
</dbReference>
<proteinExistence type="predicted"/>
<gene>
    <name evidence="1" type="ORF">ACFOGP_19975</name>
</gene>